<sequence>MHLEDINWAGFYLNQQDEELLLGPFQGKVACTNIPFGKGVCGTSASERATLVVEDVDQFDGHIACDAASRSEVVCPIVVEERLIGVLDIDSPSLKRFDNEDAKGLEKLVDTLITATDFD</sequence>
<keyword evidence="4" id="KW-1185">Reference proteome</keyword>
<organism evidence="3 4">
    <name type="scientific">Aliikangiella marina</name>
    <dbReference type="NCBI Taxonomy" id="1712262"/>
    <lineage>
        <taxon>Bacteria</taxon>
        <taxon>Pseudomonadati</taxon>
        <taxon>Pseudomonadota</taxon>
        <taxon>Gammaproteobacteria</taxon>
        <taxon>Oceanospirillales</taxon>
        <taxon>Pleioneaceae</taxon>
        <taxon>Aliikangiella</taxon>
    </lineage>
</organism>
<dbReference type="PROSITE" id="PS01320">
    <property type="entry name" value="UPF0067"/>
    <property type="match status" value="1"/>
</dbReference>
<dbReference type="AlphaFoldDB" id="A0A545TK24"/>
<dbReference type="PANTHER" id="PTHR21021:SF15">
    <property type="entry name" value="FREE METHIONINE-R-SULFOXIDE REDUCTASE"/>
    <property type="match status" value="1"/>
</dbReference>
<dbReference type="Proteomes" id="UP000317839">
    <property type="component" value="Unassembled WGS sequence"/>
</dbReference>
<dbReference type="PANTHER" id="PTHR21021">
    <property type="entry name" value="GAF/PUTATIVE CYTOSKELETAL PROTEIN"/>
    <property type="match status" value="1"/>
</dbReference>
<evidence type="ECO:0000313" key="4">
    <source>
        <dbReference type="Proteomes" id="UP000317839"/>
    </source>
</evidence>
<comment type="similarity">
    <text evidence="1">Belongs to the free Met sulfoxide reductase family.</text>
</comment>
<proteinExistence type="inferred from homology"/>
<dbReference type="GO" id="GO:0033745">
    <property type="term" value="F:L-methionine-(R)-S-oxide reductase activity"/>
    <property type="evidence" value="ECO:0007669"/>
    <property type="project" value="TreeGrafter"/>
</dbReference>
<evidence type="ECO:0000259" key="2">
    <source>
        <dbReference type="Pfam" id="PF13185"/>
    </source>
</evidence>
<dbReference type="Gene3D" id="3.30.450.40">
    <property type="match status" value="1"/>
</dbReference>
<evidence type="ECO:0000313" key="3">
    <source>
        <dbReference type="EMBL" id="TQV77580.1"/>
    </source>
</evidence>
<accession>A0A545TK24</accession>
<evidence type="ECO:0000256" key="1">
    <source>
        <dbReference type="ARBA" id="ARBA00038454"/>
    </source>
</evidence>
<reference evidence="3 4" key="1">
    <citation type="submission" date="2019-06" db="EMBL/GenBank/DDBJ databases">
        <title>Draft genome of Aliikangiella marina GYP-15.</title>
        <authorList>
            <person name="Wang G."/>
        </authorList>
    </citation>
    <scope>NUCLEOTIDE SEQUENCE [LARGE SCALE GENOMIC DNA]</scope>
    <source>
        <strain evidence="3 4">GYP-15</strain>
    </source>
</reference>
<dbReference type="EMBL" id="VIKR01000001">
    <property type="protein sequence ID" value="TQV77580.1"/>
    <property type="molecule type" value="Genomic_DNA"/>
</dbReference>
<gene>
    <name evidence="3" type="ORF">FLL45_04125</name>
</gene>
<dbReference type="Pfam" id="PF13185">
    <property type="entry name" value="GAF_2"/>
    <property type="match status" value="1"/>
</dbReference>
<dbReference type="InterPro" id="IPR003018">
    <property type="entry name" value="GAF"/>
</dbReference>
<dbReference type="FunFam" id="3.30.450.40:FF:000008">
    <property type="entry name" value="GAF domain-containing proteins"/>
    <property type="match status" value="1"/>
</dbReference>
<dbReference type="InterPro" id="IPR051330">
    <property type="entry name" value="Phosphatase_reg/MetRdx"/>
</dbReference>
<protein>
    <submittedName>
        <fullName evidence="3">GAF domain-containing protein</fullName>
    </submittedName>
</protein>
<name>A0A545TK24_9GAMM</name>
<dbReference type="SUPFAM" id="SSF55781">
    <property type="entry name" value="GAF domain-like"/>
    <property type="match status" value="1"/>
</dbReference>
<dbReference type="InterPro" id="IPR029016">
    <property type="entry name" value="GAF-like_dom_sf"/>
</dbReference>
<feature type="domain" description="GAF" evidence="2">
    <location>
        <begin position="11"/>
        <end position="111"/>
    </location>
</feature>
<comment type="caution">
    <text evidence="3">The sequence shown here is derived from an EMBL/GenBank/DDBJ whole genome shotgun (WGS) entry which is preliminary data.</text>
</comment>
<dbReference type="OrthoDB" id="9796252at2"/>
<dbReference type="GO" id="GO:0005829">
    <property type="term" value="C:cytosol"/>
    <property type="evidence" value="ECO:0007669"/>
    <property type="project" value="TreeGrafter"/>
</dbReference>
<dbReference type="InterPro" id="IPR000614">
    <property type="entry name" value="FRMsr_CS"/>
</dbReference>